<dbReference type="SUPFAM" id="SSF51283">
    <property type="entry name" value="dUTPase-like"/>
    <property type="match status" value="3"/>
</dbReference>
<accession>A0A1I7RHQ9</accession>
<dbReference type="EMBL" id="CAJFCV020000004">
    <property type="protein sequence ID" value="CAG9115481.1"/>
    <property type="molecule type" value="Genomic_DNA"/>
</dbReference>
<name>A0A1I7RHQ9_BURXY</name>
<comment type="pathway">
    <text evidence="1">Pyrimidine metabolism; dUMP biosynthesis; dUMP from dCTP (dUTP route): step 2/2.</text>
</comment>
<dbReference type="Pfam" id="PF00692">
    <property type="entry name" value="dUTPase"/>
    <property type="match status" value="3"/>
</dbReference>
<dbReference type="Gene3D" id="2.70.40.10">
    <property type="match status" value="3"/>
</dbReference>
<dbReference type="eggNOG" id="KOG3370">
    <property type="taxonomic scope" value="Eukaryota"/>
</dbReference>
<dbReference type="InterPro" id="IPR008181">
    <property type="entry name" value="dUTPase"/>
</dbReference>
<gene>
    <name evidence="8" type="ORF">BXYJ_LOCUS8900</name>
</gene>
<dbReference type="OrthoDB" id="419889at2759"/>
<evidence type="ECO:0000313" key="10">
    <source>
        <dbReference type="Proteomes" id="UP000659654"/>
    </source>
</evidence>
<reference evidence="8" key="2">
    <citation type="submission" date="2020-09" db="EMBL/GenBank/DDBJ databases">
        <authorList>
            <person name="Kikuchi T."/>
        </authorList>
    </citation>
    <scope>NUCLEOTIDE SEQUENCE</scope>
    <source>
        <strain evidence="8">Ka4C1</strain>
    </source>
</reference>
<sequence>MVLAEVQNEVQTVSDSPVLKKQKLEELSRFRCKVALTNSEARIPTYGSAKAAGMDLYSCEEVVIPARGKSLVSTGIKMEFPAEHYGWVAPRSGLAVKNGIHIGAGVIDEDYRGEIKICLYNFSNNEFKVNIGDRIAQQVLIKYTQNHSEDPEIRTDHVTKVTLIDGKAKTPEKKDNSPAFIIYSSTEVVIPPRGQSLVSTGLKMEIPEGFYVRIAALYGLASEHHIQAGAGVIDEDYRGEIKVCLFNHGEEEFKINVGDSIAQFVLEEYTQTRFEKVEESELEATERGTGGFGSTGVATEEKKSLYGSPKAAGLDLVSSQETVVPAKGKAVAVTDFKTSFPSGYYGRICPRSGLAVKNFIDVGAGVLHLTEEPINVVLFNHGDTEFKVNVGDRIAQLVMIKTCQSKLVNVSEEDLGKTDRGEGGFGSTGVSSNV</sequence>
<dbReference type="EC" id="3.6.1.23" evidence="3"/>
<feature type="domain" description="dUTPase-like" evidence="7">
    <location>
        <begin position="40"/>
        <end position="152"/>
    </location>
</feature>
<dbReference type="InterPro" id="IPR029054">
    <property type="entry name" value="dUTPase-like"/>
</dbReference>
<feature type="domain" description="dUTPase-like" evidence="7">
    <location>
        <begin position="176"/>
        <end position="296"/>
    </location>
</feature>
<proteinExistence type="inferred from homology"/>
<dbReference type="Proteomes" id="UP000582659">
    <property type="component" value="Unassembled WGS sequence"/>
</dbReference>
<evidence type="ECO:0000256" key="6">
    <source>
        <dbReference type="SAM" id="MobiDB-lite"/>
    </source>
</evidence>
<evidence type="ECO:0000256" key="4">
    <source>
        <dbReference type="ARBA" id="ARBA00022801"/>
    </source>
</evidence>
<dbReference type="NCBIfam" id="TIGR00576">
    <property type="entry name" value="dut"/>
    <property type="match status" value="3"/>
</dbReference>
<feature type="region of interest" description="Disordered" evidence="6">
    <location>
        <begin position="414"/>
        <end position="434"/>
    </location>
</feature>
<keyword evidence="4" id="KW-0378">Hydrolase</keyword>
<dbReference type="InterPro" id="IPR033704">
    <property type="entry name" value="dUTPase_trimeric"/>
</dbReference>
<dbReference type="Proteomes" id="UP000659654">
    <property type="component" value="Unassembled WGS sequence"/>
</dbReference>
<protein>
    <recommendedName>
        <fullName evidence="3">dUTP diphosphatase</fullName>
        <ecNumber evidence="3">3.6.1.23</ecNumber>
    </recommendedName>
</protein>
<keyword evidence="5" id="KW-0546">Nucleotide metabolism</keyword>
<evidence type="ECO:0000256" key="1">
    <source>
        <dbReference type="ARBA" id="ARBA00005142"/>
    </source>
</evidence>
<dbReference type="Proteomes" id="UP000095284">
    <property type="component" value="Unplaced"/>
</dbReference>
<dbReference type="UniPathway" id="UPA00610">
    <property type="reaction ID" value="UER00666"/>
</dbReference>
<dbReference type="AlphaFoldDB" id="A0A1I7RHQ9"/>
<evidence type="ECO:0000259" key="7">
    <source>
        <dbReference type="Pfam" id="PF00692"/>
    </source>
</evidence>
<dbReference type="PANTHER" id="PTHR11241:SF0">
    <property type="entry name" value="DEOXYURIDINE 5'-TRIPHOSPHATE NUCLEOTIDOHYDROLASE"/>
    <property type="match status" value="1"/>
</dbReference>
<reference evidence="11" key="1">
    <citation type="submission" date="2016-11" db="UniProtKB">
        <authorList>
            <consortium name="WormBaseParasite"/>
        </authorList>
    </citation>
    <scope>IDENTIFICATION</scope>
</reference>
<dbReference type="EMBL" id="CAJFDI010000004">
    <property type="protein sequence ID" value="CAD5226148.1"/>
    <property type="molecule type" value="Genomic_DNA"/>
</dbReference>
<organism evidence="9 11">
    <name type="scientific">Bursaphelenchus xylophilus</name>
    <name type="common">Pinewood nematode worm</name>
    <name type="synonym">Aphelenchoides xylophilus</name>
    <dbReference type="NCBI Taxonomy" id="6326"/>
    <lineage>
        <taxon>Eukaryota</taxon>
        <taxon>Metazoa</taxon>
        <taxon>Ecdysozoa</taxon>
        <taxon>Nematoda</taxon>
        <taxon>Chromadorea</taxon>
        <taxon>Rhabditida</taxon>
        <taxon>Tylenchina</taxon>
        <taxon>Tylenchomorpha</taxon>
        <taxon>Aphelenchoidea</taxon>
        <taxon>Aphelenchoididae</taxon>
        <taxon>Bursaphelenchus</taxon>
    </lineage>
</organism>
<dbReference type="SMR" id="A0A1I7RHQ9"/>
<dbReference type="GO" id="GO:0046081">
    <property type="term" value="P:dUTP catabolic process"/>
    <property type="evidence" value="ECO:0007669"/>
    <property type="project" value="InterPro"/>
</dbReference>
<evidence type="ECO:0000313" key="9">
    <source>
        <dbReference type="Proteomes" id="UP000095284"/>
    </source>
</evidence>
<dbReference type="GO" id="GO:0006226">
    <property type="term" value="P:dUMP biosynthetic process"/>
    <property type="evidence" value="ECO:0007669"/>
    <property type="project" value="UniProtKB-UniPathway"/>
</dbReference>
<dbReference type="GO" id="GO:0004170">
    <property type="term" value="F:dUTP diphosphatase activity"/>
    <property type="evidence" value="ECO:0007669"/>
    <property type="project" value="UniProtKB-EC"/>
</dbReference>
<evidence type="ECO:0000313" key="8">
    <source>
        <dbReference type="EMBL" id="CAD5226148.1"/>
    </source>
</evidence>
<evidence type="ECO:0000256" key="3">
    <source>
        <dbReference type="ARBA" id="ARBA00012379"/>
    </source>
</evidence>
<comment type="similarity">
    <text evidence="2">Belongs to the dUTPase family.</text>
</comment>
<dbReference type="PANTHER" id="PTHR11241">
    <property type="entry name" value="DEOXYURIDINE 5'-TRIPHOSPHATE NUCLEOTIDOHYDROLASE"/>
    <property type="match status" value="1"/>
</dbReference>
<keyword evidence="10" id="KW-1185">Reference proteome</keyword>
<evidence type="ECO:0000313" key="11">
    <source>
        <dbReference type="WBParaSite" id="BXY_0023800.1"/>
    </source>
</evidence>
<feature type="domain" description="dUTPase-like" evidence="7">
    <location>
        <begin position="306"/>
        <end position="429"/>
    </location>
</feature>
<dbReference type="NCBIfam" id="NF001862">
    <property type="entry name" value="PRK00601.1"/>
    <property type="match status" value="2"/>
</dbReference>
<dbReference type="GO" id="GO:0000287">
    <property type="term" value="F:magnesium ion binding"/>
    <property type="evidence" value="ECO:0007669"/>
    <property type="project" value="InterPro"/>
</dbReference>
<dbReference type="CDD" id="cd07557">
    <property type="entry name" value="trimeric_dUTPase"/>
    <property type="match status" value="3"/>
</dbReference>
<dbReference type="WBParaSite" id="BXY_0023800.1">
    <property type="protein sequence ID" value="BXY_0023800.1"/>
    <property type="gene ID" value="BXY_0023800"/>
</dbReference>
<dbReference type="InterPro" id="IPR036157">
    <property type="entry name" value="dUTPase-like_sf"/>
</dbReference>
<evidence type="ECO:0000256" key="5">
    <source>
        <dbReference type="ARBA" id="ARBA00023080"/>
    </source>
</evidence>
<evidence type="ECO:0000256" key="2">
    <source>
        <dbReference type="ARBA" id="ARBA00006581"/>
    </source>
</evidence>